<name>A0A822YAH8_NELNU</name>
<keyword evidence="1" id="KW-0677">Repeat</keyword>
<feature type="domain" description="Disease resistance N-terminal" evidence="5">
    <location>
        <begin position="14"/>
        <end position="102"/>
    </location>
</feature>
<dbReference type="Gene3D" id="1.20.5.4130">
    <property type="match status" value="1"/>
</dbReference>
<evidence type="ECO:0000259" key="5">
    <source>
        <dbReference type="Pfam" id="PF18052"/>
    </source>
</evidence>
<keyword evidence="3" id="KW-0611">Plant defense</keyword>
<dbReference type="PANTHER" id="PTHR19338:SF73">
    <property type="entry name" value="DISEASE RESISTANCE PROTEIN RGA2-LIKE"/>
    <property type="match status" value="1"/>
</dbReference>
<dbReference type="InterPro" id="IPR027417">
    <property type="entry name" value="P-loop_NTPase"/>
</dbReference>
<gene>
    <name evidence="6" type="ORF">HUJ06_031048</name>
</gene>
<reference evidence="6 7" key="1">
    <citation type="journal article" date="2020" name="Mol. Biol. Evol.">
        <title>Distinct Expression and Methylation Patterns for Genes with Different Fates following a Single Whole-Genome Duplication in Flowering Plants.</title>
        <authorList>
            <person name="Shi T."/>
            <person name="Rahmani R.S."/>
            <person name="Gugger P.F."/>
            <person name="Wang M."/>
            <person name="Li H."/>
            <person name="Zhang Y."/>
            <person name="Li Z."/>
            <person name="Wang Q."/>
            <person name="Van de Peer Y."/>
            <person name="Marchal K."/>
            <person name="Chen J."/>
        </authorList>
    </citation>
    <scope>NUCLEOTIDE SEQUENCE [LARGE SCALE GENOMIC DNA]</scope>
    <source>
        <tissue evidence="6">Leaf</tissue>
    </source>
</reference>
<dbReference type="InterPro" id="IPR002182">
    <property type="entry name" value="NB-ARC"/>
</dbReference>
<dbReference type="Pfam" id="PF00931">
    <property type="entry name" value="NB-ARC"/>
    <property type="match status" value="1"/>
</dbReference>
<evidence type="ECO:0000256" key="2">
    <source>
        <dbReference type="ARBA" id="ARBA00022741"/>
    </source>
</evidence>
<feature type="domain" description="NB-ARC" evidence="4">
    <location>
        <begin position="173"/>
        <end position="232"/>
    </location>
</feature>
<dbReference type="EMBL" id="DUZY01000002">
    <property type="protein sequence ID" value="DAD29580.1"/>
    <property type="molecule type" value="Genomic_DNA"/>
</dbReference>
<dbReference type="GO" id="GO:0043531">
    <property type="term" value="F:ADP binding"/>
    <property type="evidence" value="ECO:0007669"/>
    <property type="project" value="InterPro"/>
</dbReference>
<proteinExistence type="predicted"/>
<evidence type="ECO:0000313" key="6">
    <source>
        <dbReference type="EMBL" id="DAD29580.1"/>
    </source>
</evidence>
<dbReference type="GO" id="GO:0006952">
    <property type="term" value="P:defense response"/>
    <property type="evidence" value="ECO:0007669"/>
    <property type="project" value="UniProtKB-KW"/>
</dbReference>
<dbReference type="SUPFAM" id="SSF52540">
    <property type="entry name" value="P-loop containing nucleoside triphosphate hydrolases"/>
    <property type="match status" value="1"/>
</dbReference>
<evidence type="ECO:0000313" key="7">
    <source>
        <dbReference type="Proteomes" id="UP000607653"/>
    </source>
</evidence>
<dbReference type="Proteomes" id="UP000607653">
    <property type="component" value="Unassembled WGS sequence"/>
</dbReference>
<keyword evidence="2" id="KW-0547">Nucleotide-binding</keyword>
<dbReference type="Gene3D" id="3.40.50.300">
    <property type="entry name" value="P-loop containing nucleotide triphosphate hydrolases"/>
    <property type="match status" value="1"/>
</dbReference>
<evidence type="ECO:0000259" key="4">
    <source>
        <dbReference type="Pfam" id="PF00931"/>
    </source>
</evidence>
<accession>A0A822YAH8</accession>
<evidence type="ECO:0008006" key="8">
    <source>
        <dbReference type="Google" id="ProtNLM"/>
    </source>
</evidence>
<evidence type="ECO:0000256" key="1">
    <source>
        <dbReference type="ARBA" id="ARBA00022737"/>
    </source>
</evidence>
<dbReference type="AlphaFoldDB" id="A0A822YAH8"/>
<evidence type="ECO:0000256" key="3">
    <source>
        <dbReference type="ARBA" id="ARBA00022821"/>
    </source>
</evidence>
<sequence length="235" mass="27043">MTEVILSASVSSTVKMILWNLSSLIFQEFALREGVSISELEMLYSTLSLIQTVIHDAEERQSHEEAVKDWLKSLGDAACDADDVLDELLVRALRWKEDKGMMKKVRQFSSPSKLVFRFKIGHKIKEVMRRLDVIAKYTENFNFKMYVVSPRRRVERTPTDSYILIDSKVYGREEDRDKIVKMLTSSDDKDEISVIPIVGMGGLGKTTIAQLAYRDDRVARCFNLQMWVCVSDDLM</sequence>
<keyword evidence="7" id="KW-1185">Reference proteome</keyword>
<comment type="caution">
    <text evidence="6">The sequence shown here is derived from an EMBL/GenBank/DDBJ whole genome shotgun (WGS) entry which is preliminary data.</text>
</comment>
<dbReference type="PANTHER" id="PTHR19338">
    <property type="entry name" value="TRANSLOCASE OF INNER MITOCHONDRIAL MEMBRANE 13 HOMOLOG"/>
    <property type="match status" value="1"/>
</dbReference>
<protein>
    <recommendedName>
        <fullName evidence="8">Disease resistance protein RGA3</fullName>
    </recommendedName>
</protein>
<organism evidence="6 7">
    <name type="scientific">Nelumbo nucifera</name>
    <name type="common">Sacred lotus</name>
    <dbReference type="NCBI Taxonomy" id="4432"/>
    <lineage>
        <taxon>Eukaryota</taxon>
        <taxon>Viridiplantae</taxon>
        <taxon>Streptophyta</taxon>
        <taxon>Embryophyta</taxon>
        <taxon>Tracheophyta</taxon>
        <taxon>Spermatophyta</taxon>
        <taxon>Magnoliopsida</taxon>
        <taxon>Proteales</taxon>
        <taxon>Nelumbonaceae</taxon>
        <taxon>Nelumbo</taxon>
    </lineage>
</organism>
<dbReference type="Pfam" id="PF18052">
    <property type="entry name" value="Rx_N"/>
    <property type="match status" value="1"/>
</dbReference>
<dbReference type="InterPro" id="IPR041118">
    <property type="entry name" value="Rx_N"/>
</dbReference>